<accession>A0AAV9UW66</accession>
<evidence type="ECO:0000313" key="3">
    <source>
        <dbReference type="Proteomes" id="UP001373714"/>
    </source>
</evidence>
<feature type="compositionally biased region" description="Low complexity" evidence="1">
    <location>
        <begin position="459"/>
        <end position="476"/>
    </location>
</feature>
<feature type="compositionally biased region" description="Gly residues" evidence="1">
    <location>
        <begin position="556"/>
        <end position="574"/>
    </location>
</feature>
<feature type="compositionally biased region" description="Acidic residues" evidence="1">
    <location>
        <begin position="577"/>
        <end position="587"/>
    </location>
</feature>
<proteinExistence type="predicted"/>
<sequence length="603" mass="66436">MSSKPNFDGSSGSGGGTPTAKAATTKPVFKFITFEDTTPLPTTHKQRHHLYSTTSQTTPFKSWLSHQKSEVWLDQATVDREIKEWPGSAGAGYIKSFMSMGKRRREILGNYLKALNESDAKSPDMVGMWEPLYLFAGEPVLDKKTGVKIRPPESFWVIIKRQKKVPEPVKSVSSSSGGSSNTPKGVLKDDKKTSFSSSSLYSSSSSSYHDSEMNLLVRELRDVVTRLNTRDNQPDVQAQLQQVMLVLTKLLQKPDYQLLPQPQPTAAVLPQTAIPLFPQIQTFQQNPQPQPQQVYTRLSLPSQSLLPYQFAPSQAAEMQQVQQMNPNMQQNIYPHNLMHDNSSRTRQTLDQTGQVYPYGSHLNSIEPSSYPHGGAGARRNSSTTSLNLQLMGGGSGSGGGGGNNRQDEMMRQQRQYDQNRNSSSGGSSSGSMNVNMNMLDREMQPRGLQMMSNHHHNNHQNNSRSNSRSRAGSGQQQPPPQRQMDSWNHDAASSSGGSESDYPHGGRPNFRDDSIYTPNHLRNNRQRSSSRGGSGGGDVDLSNGGRGRRNSVSFSGGSGGMMMPGRGRMGGMNNGYGDDDSESDDEMDHGQRMMMHAPSYPLL</sequence>
<feature type="compositionally biased region" description="Gly residues" evidence="1">
    <location>
        <begin position="391"/>
        <end position="403"/>
    </location>
</feature>
<feature type="compositionally biased region" description="Polar residues" evidence="1">
    <location>
        <begin position="412"/>
        <end position="421"/>
    </location>
</feature>
<comment type="caution">
    <text evidence="2">The sequence shown here is derived from an EMBL/GenBank/DDBJ whole genome shotgun (WGS) entry which is preliminary data.</text>
</comment>
<organism evidence="2 3">
    <name type="scientific">Orbilia blumenaviensis</name>
    <dbReference type="NCBI Taxonomy" id="1796055"/>
    <lineage>
        <taxon>Eukaryota</taxon>
        <taxon>Fungi</taxon>
        <taxon>Dikarya</taxon>
        <taxon>Ascomycota</taxon>
        <taxon>Pezizomycotina</taxon>
        <taxon>Orbiliomycetes</taxon>
        <taxon>Orbiliales</taxon>
        <taxon>Orbiliaceae</taxon>
        <taxon>Orbilia</taxon>
    </lineage>
</organism>
<evidence type="ECO:0000313" key="2">
    <source>
        <dbReference type="EMBL" id="KAK6348981.1"/>
    </source>
</evidence>
<feature type="compositionally biased region" description="Low complexity" evidence="1">
    <location>
        <begin position="194"/>
        <end position="207"/>
    </location>
</feature>
<feature type="region of interest" description="Disordered" evidence="1">
    <location>
        <begin position="1"/>
        <end position="22"/>
    </location>
</feature>
<evidence type="ECO:0000256" key="1">
    <source>
        <dbReference type="SAM" id="MobiDB-lite"/>
    </source>
</evidence>
<feature type="region of interest" description="Disordered" evidence="1">
    <location>
        <begin position="168"/>
        <end position="207"/>
    </location>
</feature>
<feature type="compositionally biased region" description="Polar residues" evidence="1">
    <location>
        <begin position="379"/>
        <end position="388"/>
    </location>
</feature>
<feature type="compositionally biased region" description="Low complexity" evidence="1">
    <location>
        <begin position="490"/>
        <end position="500"/>
    </location>
</feature>
<dbReference type="EMBL" id="JAVHNS010000007">
    <property type="protein sequence ID" value="KAK6348981.1"/>
    <property type="molecule type" value="Genomic_DNA"/>
</dbReference>
<feature type="compositionally biased region" description="Low complexity" evidence="1">
    <location>
        <begin position="422"/>
        <end position="431"/>
    </location>
</feature>
<name>A0AAV9UW66_9PEZI</name>
<protein>
    <submittedName>
        <fullName evidence="2">Uncharacterized protein</fullName>
    </submittedName>
</protein>
<keyword evidence="3" id="KW-1185">Reference proteome</keyword>
<reference evidence="2 3" key="1">
    <citation type="submission" date="2019-10" db="EMBL/GenBank/DDBJ databases">
        <authorList>
            <person name="Palmer J.M."/>
        </authorList>
    </citation>
    <scope>NUCLEOTIDE SEQUENCE [LARGE SCALE GENOMIC DNA]</scope>
    <source>
        <strain evidence="2 3">TWF730</strain>
    </source>
</reference>
<feature type="compositionally biased region" description="Basic and acidic residues" evidence="1">
    <location>
        <begin position="501"/>
        <end position="514"/>
    </location>
</feature>
<feature type="region of interest" description="Disordered" evidence="1">
    <location>
        <begin position="451"/>
        <end position="603"/>
    </location>
</feature>
<dbReference type="AlphaFoldDB" id="A0AAV9UW66"/>
<feature type="region of interest" description="Disordered" evidence="1">
    <location>
        <begin position="360"/>
        <end position="434"/>
    </location>
</feature>
<feature type="compositionally biased region" description="Low complexity" evidence="1">
    <location>
        <begin position="168"/>
        <end position="185"/>
    </location>
</feature>
<gene>
    <name evidence="2" type="ORF">TWF730_009741</name>
</gene>
<dbReference type="Proteomes" id="UP001373714">
    <property type="component" value="Unassembled WGS sequence"/>
</dbReference>